<dbReference type="EMBL" id="DYXY01000022">
    <property type="protein sequence ID" value="HJE14653.1"/>
    <property type="molecule type" value="Genomic_DNA"/>
</dbReference>
<protein>
    <submittedName>
        <fullName evidence="1">Uncharacterized protein</fullName>
    </submittedName>
</protein>
<evidence type="ECO:0000313" key="1">
    <source>
        <dbReference type="EMBL" id="HJE14653.1"/>
    </source>
</evidence>
<organism evidence="1 2">
    <name type="scientific">Lapidilactobacillus dextrinicus</name>
    <dbReference type="NCBI Taxonomy" id="51664"/>
    <lineage>
        <taxon>Bacteria</taxon>
        <taxon>Bacillati</taxon>
        <taxon>Bacillota</taxon>
        <taxon>Bacilli</taxon>
        <taxon>Lactobacillales</taxon>
        <taxon>Lactobacillaceae</taxon>
        <taxon>Lapidilactobacillus</taxon>
    </lineage>
</organism>
<gene>
    <name evidence="1" type="ORF">K8W17_01050</name>
</gene>
<sequence length="74" mass="8351">MIFLNAPIQQDKIIDLLNNYNEDGVTFQLKSQNGMKLVFDTNMEDLEAAAKLAKSAIKAQRWGTVLYFQAGVEK</sequence>
<proteinExistence type="predicted"/>
<dbReference type="RefSeq" id="WP_270329966.1">
    <property type="nucleotide sequence ID" value="NZ_JAQEIC010000001.1"/>
</dbReference>
<evidence type="ECO:0000313" key="2">
    <source>
        <dbReference type="Proteomes" id="UP000774947"/>
    </source>
</evidence>
<reference evidence="1" key="2">
    <citation type="submission" date="2021-09" db="EMBL/GenBank/DDBJ databases">
        <authorList>
            <person name="Gilroy R."/>
        </authorList>
    </citation>
    <scope>NUCLEOTIDE SEQUENCE</scope>
    <source>
        <strain evidence="1">CHK173-2119</strain>
    </source>
</reference>
<dbReference type="AlphaFoldDB" id="A0A921DVL1"/>
<comment type="caution">
    <text evidence="1">The sequence shown here is derived from an EMBL/GenBank/DDBJ whole genome shotgun (WGS) entry which is preliminary data.</text>
</comment>
<reference evidence="1" key="1">
    <citation type="journal article" date="2021" name="PeerJ">
        <title>Extensive microbial diversity within the chicken gut microbiome revealed by metagenomics and culture.</title>
        <authorList>
            <person name="Gilroy R."/>
            <person name="Ravi A."/>
            <person name="Getino M."/>
            <person name="Pursley I."/>
            <person name="Horton D.L."/>
            <person name="Alikhan N.F."/>
            <person name="Baker D."/>
            <person name="Gharbi K."/>
            <person name="Hall N."/>
            <person name="Watson M."/>
            <person name="Adriaenssens E.M."/>
            <person name="Foster-Nyarko E."/>
            <person name="Jarju S."/>
            <person name="Secka A."/>
            <person name="Antonio M."/>
            <person name="Oren A."/>
            <person name="Chaudhuri R.R."/>
            <person name="La Ragione R."/>
            <person name="Hildebrand F."/>
            <person name="Pallen M.J."/>
        </authorList>
    </citation>
    <scope>NUCLEOTIDE SEQUENCE</scope>
    <source>
        <strain evidence="1">CHK173-2119</strain>
    </source>
</reference>
<dbReference type="Proteomes" id="UP000774947">
    <property type="component" value="Unassembled WGS sequence"/>
</dbReference>
<accession>A0A921DVL1</accession>
<name>A0A921DVL1_9LACO</name>